<dbReference type="STRING" id="1890683.A0A427YEN5"/>
<dbReference type="Gene3D" id="3.30.70.100">
    <property type="match status" value="2"/>
</dbReference>
<evidence type="ECO:0000313" key="5">
    <source>
        <dbReference type="Proteomes" id="UP000279259"/>
    </source>
</evidence>
<evidence type="ECO:0000256" key="2">
    <source>
        <dbReference type="SAM" id="MobiDB-lite"/>
    </source>
</evidence>
<dbReference type="AlphaFoldDB" id="A0A427YEN5"/>
<evidence type="ECO:0000256" key="1">
    <source>
        <dbReference type="ARBA" id="ARBA00005291"/>
    </source>
</evidence>
<feature type="domain" description="NIPSNAP" evidence="3">
    <location>
        <begin position="214"/>
        <end position="311"/>
    </location>
</feature>
<dbReference type="FunFam" id="3.30.70.100:FF:000004">
    <property type="entry name" value="NIPSNAP family protein"/>
    <property type="match status" value="1"/>
</dbReference>
<dbReference type="EMBL" id="RSCD01000013">
    <property type="protein sequence ID" value="RSH89635.1"/>
    <property type="molecule type" value="Genomic_DNA"/>
</dbReference>
<dbReference type="InterPro" id="IPR012577">
    <property type="entry name" value="NIPSNAP"/>
</dbReference>
<evidence type="ECO:0000313" key="4">
    <source>
        <dbReference type="EMBL" id="RSH89635.1"/>
    </source>
</evidence>
<proteinExistence type="inferred from homology"/>
<protein>
    <recommendedName>
        <fullName evidence="3">NIPSNAP domain-containing protein</fullName>
    </recommendedName>
</protein>
<comment type="caution">
    <text evidence="4">The sequence shown here is derived from an EMBL/GenBank/DDBJ whole genome shotgun (WGS) entry which is preliminary data.</text>
</comment>
<sequence>MPLRPAVSLVAPLAQRVSLPRAAPIAFRSLHASPIRSAPPPAAPSNDEADDPSKGSTGFLGAIFYGSKQAKEEGLVSDHDHQGQHSKLVGRGKYVHEKVTHAVIPSHREEYLQVAEKLYRHIMDRGHELGGVKLTGSWETVIGSVGDFTHILEYEGYKGFDAAMTAFRGDKELQSLTASLLPHLTSRQHQVVQEFSFWPSSPPRDAGYTDGGVFEMRTYELMPGKLLEWEGAWRRGLEARRRFVQPVGAFFSQVGQLHEVHHIWQYPDMDTRKHTREQAWSVGSWSDTVQETVKLTRSMKSTIMKPCPWSPLR</sequence>
<dbReference type="Proteomes" id="UP000279259">
    <property type="component" value="Unassembled WGS sequence"/>
</dbReference>
<dbReference type="Pfam" id="PF07978">
    <property type="entry name" value="NIPSNAP"/>
    <property type="match status" value="1"/>
</dbReference>
<feature type="region of interest" description="Disordered" evidence="2">
    <location>
        <begin position="34"/>
        <end position="53"/>
    </location>
</feature>
<name>A0A427YEN5_9TREE</name>
<comment type="similarity">
    <text evidence="1">Belongs to the NipSnap family.</text>
</comment>
<dbReference type="InterPro" id="IPR051557">
    <property type="entry name" value="NipSnap_domain"/>
</dbReference>
<dbReference type="PANTHER" id="PTHR21017:SF17">
    <property type="entry name" value="PROTEIN NIPSNAP"/>
    <property type="match status" value="1"/>
</dbReference>
<evidence type="ECO:0000259" key="3">
    <source>
        <dbReference type="Pfam" id="PF07978"/>
    </source>
</evidence>
<gene>
    <name evidence="4" type="ORF">EHS25_002186</name>
</gene>
<dbReference type="OrthoDB" id="10262843at2759"/>
<accession>A0A427YEN5</accession>
<reference evidence="4 5" key="1">
    <citation type="submission" date="2018-11" db="EMBL/GenBank/DDBJ databases">
        <title>Genome sequence of Saitozyma podzolica DSM 27192.</title>
        <authorList>
            <person name="Aliyu H."/>
            <person name="Gorte O."/>
            <person name="Ochsenreither K."/>
        </authorList>
    </citation>
    <scope>NUCLEOTIDE SEQUENCE [LARGE SCALE GENOMIC DNA]</scope>
    <source>
        <strain evidence="4 5">DSM 27192</strain>
    </source>
</reference>
<dbReference type="InterPro" id="IPR011008">
    <property type="entry name" value="Dimeric_a/b-barrel"/>
</dbReference>
<dbReference type="GO" id="GO:0005739">
    <property type="term" value="C:mitochondrion"/>
    <property type="evidence" value="ECO:0007669"/>
    <property type="project" value="TreeGrafter"/>
</dbReference>
<organism evidence="4 5">
    <name type="scientific">Saitozyma podzolica</name>
    <dbReference type="NCBI Taxonomy" id="1890683"/>
    <lineage>
        <taxon>Eukaryota</taxon>
        <taxon>Fungi</taxon>
        <taxon>Dikarya</taxon>
        <taxon>Basidiomycota</taxon>
        <taxon>Agaricomycotina</taxon>
        <taxon>Tremellomycetes</taxon>
        <taxon>Tremellales</taxon>
        <taxon>Trimorphomycetaceae</taxon>
        <taxon>Saitozyma</taxon>
    </lineage>
</organism>
<dbReference type="SUPFAM" id="SSF54909">
    <property type="entry name" value="Dimeric alpha+beta barrel"/>
    <property type="match status" value="2"/>
</dbReference>
<dbReference type="PANTHER" id="PTHR21017">
    <property type="entry name" value="NIPSNAP-RELATED"/>
    <property type="match status" value="1"/>
</dbReference>
<dbReference type="GO" id="GO:0000423">
    <property type="term" value="P:mitophagy"/>
    <property type="evidence" value="ECO:0007669"/>
    <property type="project" value="UniProtKB-ARBA"/>
</dbReference>
<keyword evidence="5" id="KW-1185">Reference proteome</keyword>